<keyword evidence="1 4" id="KW-0808">Transferase</keyword>
<evidence type="ECO:0000259" key="3">
    <source>
        <dbReference type="Pfam" id="PF00534"/>
    </source>
</evidence>
<dbReference type="SUPFAM" id="SSF53756">
    <property type="entry name" value="UDP-Glycosyltransferase/glycogen phosphorylase"/>
    <property type="match status" value="1"/>
</dbReference>
<evidence type="ECO:0000256" key="2">
    <source>
        <dbReference type="SAM" id="MobiDB-lite"/>
    </source>
</evidence>
<protein>
    <submittedName>
        <fullName evidence="4">Glycosyltransferase</fullName>
        <ecNumber evidence="4">2.4.-.-</ecNumber>
    </submittedName>
</protein>
<dbReference type="EMBL" id="JBHSDK010000013">
    <property type="protein sequence ID" value="MFC4335322.1"/>
    <property type="molecule type" value="Genomic_DNA"/>
</dbReference>
<dbReference type="Proteomes" id="UP001595823">
    <property type="component" value="Unassembled WGS sequence"/>
</dbReference>
<dbReference type="InterPro" id="IPR001296">
    <property type="entry name" value="Glyco_trans_1"/>
</dbReference>
<keyword evidence="4" id="KW-0328">Glycosyltransferase</keyword>
<dbReference type="PANTHER" id="PTHR12526">
    <property type="entry name" value="GLYCOSYLTRANSFERASE"/>
    <property type="match status" value="1"/>
</dbReference>
<evidence type="ECO:0000256" key="1">
    <source>
        <dbReference type="ARBA" id="ARBA00022679"/>
    </source>
</evidence>
<proteinExistence type="predicted"/>
<accession>A0ABV8TXB1</accession>
<keyword evidence="5" id="KW-1185">Reference proteome</keyword>
<dbReference type="RefSeq" id="WP_380619979.1">
    <property type="nucleotide sequence ID" value="NZ_JBHSDK010000013.1"/>
</dbReference>
<evidence type="ECO:0000313" key="5">
    <source>
        <dbReference type="Proteomes" id="UP001595823"/>
    </source>
</evidence>
<dbReference type="EC" id="2.4.-.-" evidence="4"/>
<organism evidence="4 5">
    <name type="scientific">Salininema proteolyticum</name>
    <dbReference type="NCBI Taxonomy" id="1607685"/>
    <lineage>
        <taxon>Bacteria</taxon>
        <taxon>Bacillati</taxon>
        <taxon>Actinomycetota</taxon>
        <taxon>Actinomycetes</taxon>
        <taxon>Glycomycetales</taxon>
        <taxon>Glycomycetaceae</taxon>
        <taxon>Salininema</taxon>
    </lineage>
</organism>
<gene>
    <name evidence="4" type="ORF">ACFPET_08945</name>
</gene>
<evidence type="ECO:0000313" key="4">
    <source>
        <dbReference type="EMBL" id="MFC4335322.1"/>
    </source>
</evidence>
<comment type="caution">
    <text evidence="4">The sequence shown here is derived from an EMBL/GenBank/DDBJ whole genome shotgun (WGS) entry which is preliminary data.</text>
</comment>
<feature type="region of interest" description="Disordered" evidence="2">
    <location>
        <begin position="27"/>
        <end position="56"/>
    </location>
</feature>
<reference evidence="5" key="1">
    <citation type="journal article" date="2019" name="Int. J. Syst. Evol. Microbiol.">
        <title>The Global Catalogue of Microorganisms (GCM) 10K type strain sequencing project: providing services to taxonomists for standard genome sequencing and annotation.</title>
        <authorList>
            <consortium name="The Broad Institute Genomics Platform"/>
            <consortium name="The Broad Institute Genome Sequencing Center for Infectious Disease"/>
            <person name="Wu L."/>
            <person name="Ma J."/>
        </authorList>
    </citation>
    <scope>NUCLEOTIDE SEQUENCE [LARGE SCALE GENOMIC DNA]</scope>
    <source>
        <strain evidence="5">IBRC-M 10908</strain>
    </source>
</reference>
<dbReference type="PANTHER" id="PTHR12526:SF634">
    <property type="entry name" value="BLL3361 PROTEIN"/>
    <property type="match status" value="1"/>
</dbReference>
<feature type="domain" description="Glycosyl transferase family 1" evidence="3">
    <location>
        <begin position="328"/>
        <end position="444"/>
    </location>
</feature>
<sequence length="465" mass="51817">MTIAIIAVAAAAVLAALATGYAWGRSRRPRKDDVRDPVGQGRPQRLEPLTPEKKAERDEWKGRLFNGFHENAIAKGKAMARSDDEPAYFRLSILRNIVAWYEAETAVDPAHRDVDVLIAGDLSLPGGTTESNVQEIKALREAGLTVGLYHHPAYKFDVARPVNPKISHFIESDGGVVAVGRHDSVRARLAILRFPPSFHRLADTLPDVRSDRSVLVVNQSPYGYYGEDGPRRKVWDVAKVRENLRRWPGEVDWYSVGPAITEVMSRHHAEDLGGVELAEEPWYDIVAGDFPPHRGSDRDGVIVVGRHARDDKRKWPSAEDLRLCYPDAPDFRIEVLGGAEAAREKLGGLPDNWNVHGFGEKDVDDFLAGIDVMVYFIGKDAVEAFGRAPMEAMARGIPVVTEPRFADLFGDGALYCEPAAVERTVRDLVSDETRLRRQSESGRRTVRERFSAESYLNRVGRLLPD</sequence>
<dbReference type="GO" id="GO:0016757">
    <property type="term" value="F:glycosyltransferase activity"/>
    <property type="evidence" value="ECO:0007669"/>
    <property type="project" value="UniProtKB-KW"/>
</dbReference>
<name>A0ABV8TXB1_9ACTN</name>
<dbReference type="Gene3D" id="3.40.50.2000">
    <property type="entry name" value="Glycogen Phosphorylase B"/>
    <property type="match status" value="1"/>
</dbReference>
<dbReference type="Pfam" id="PF00534">
    <property type="entry name" value="Glycos_transf_1"/>
    <property type="match status" value="1"/>
</dbReference>